<protein>
    <submittedName>
        <fullName evidence="4">MBL fold metallo-hydrolase</fullName>
    </submittedName>
</protein>
<dbReference type="PANTHER" id="PTHR11203:SF52">
    <property type="entry name" value="MRNA 3-END PROCESSING FACTOR"/>
    <property type="match status" value="1"/>
</dbReference>
<dbReference type="Pfam" id="PF10996">
    <property type="entry name" value="Beta-Casp"/>
    <property type="match status" value="1"/>
</dbReference>
<dbReference type="InterPro" id="IPR036866">
    <property type="entry name" value="RibonucZ/Hydroxyglut_hydro"/>
</dbReference>
<reference evidence="4 5" key="1">
    <citation type="submission" date="2018-10" db="EMBL/GenBank/DDBJ databases">
        <title>Co-occurring genomic capacity for anaerobic methane metabolism and dissimilatory sulfite reduction discovered in the Korarchaeota.</title>
        <authorList>
            <person name="Mckay L.J."/>
            <person name="Dlakic M."/>
            <person name="Fields M.W."/>
            <person name="Delmont T.O."/>
            <person name="Eren A.M."/>
            <person name="Jay Z.J."/>
            <person name="Klingelsmith K.B."/>
            <person name="Rusch D.B."/>
            <person name="Inskeep W.P."/>
        </authorList>
    </citation>
    <scope>NUCLEOTIDE SEQUENCE [LARGE SCALE GENOMIC DNA]</scope>
    <source>
        <strain evidence="4 5">WS</strain>
    </source>
</reference>
<keyword evidence="1 4" id="KW-0378">Hydrolase</keyword>
<accession>A0A3R9QYU6</accession>
<organism evidence="4 5">
    <name type="scientific">Candidatus Korarchaeum cryptofilum</name>
    <dbReference type="NCBI Taxonomy" id="498846"/>
    <lineage>
        <taxon>Archaea</taxon>
        <taxon>Thermoproteota</taxon>
        <taxon>Candidatus Korarchaeia</taxon>
        <taxon>Candidatus Korarchaeales</taxon>
        <taxon>Candidatus Korarchaeaceae</taxon>
        <taxon>Candidatus Korarchaeum</taxon>
    </lineage>
</organism>
<dbReference type="EMBL" id="RCOR01000022">
    <property type="protein sequence ID" value="RSN69044.1"/>
    <property type="molecule type" value="Genomic_DNA"/>
</dbReference>
<dbReference type="Pfam" id="PF00753">
    <property type="entry name" value="Lactamase_B"/>
    <property type="match status" value="1"/>
</dbReference>
<feature type="domain" description="Beta-Casp" evidence="3">
    <location>
        <begin position="236"/>
        <end position="346"/>
    </location>
</feature>
<evidence type="ECO:0000259" key="3">
    <source>
        <dbReference type="SMART" id="SM01027"/>
    </source>
</evidence>
<dbReference type="GO" id="GO:0016787">
    <property type="term" value="F:hydrolase activity"/>
    <property type="evidence" value="ECO:0007669"/>
    <property type="project" value="UniProtKB-KW"/>
</dbReference>
<dbReference type="OMA" id="GMEQHIV"/>
<dbReference type="Gene3D" id="3.40.50.10890">
    <property type="match status" value="1"/>
</dbReference>
<gene>
    <name evidence="4" type="ORF">D9Q81_04425</name>
</gene>
<dbReference type="Pfam" id="PF07521">
    <property type="entry name" value="RMMBL"/>
    <property type="match status" value="1"/>
</dbReference>
<proteinExistence type="predicted"/>
<dbReference type="InterPro" id="IPR011108">
    <property type="entry name" value="RMMBL"/>
</dbReference>
<dbReference type="GO" id="GO:0004521">
    <property type="term" value="F:RNA endonuclease activity"/>
    <property type="evidence" value="ECO:0007669"/>
    <property type="project" value="TreeGrafter"/>
</dbReference>
<sequence>MKVAKISITCLGGTREVGKSAILLEAGRTKVLLDYGMKLIPKQHPEFPPIPEEVDAVLLTHAHLDHSGALPRLVSHGMEVPIYALDITKYYTELLLYDSIKVAKLKGHNLGYGARDVNKTLENFRTIDFNIPFKVGDLEVTAIDAGHIPGSAMFHISYDGTSLLYTGDFNTVESRLMPPARIEDVPKVDILITETTYAKKEHPPRDKQEILLKETVMETLNSGGTAIIAGFAIGRLLEVAMALRARGFKGDIFLDGMAKKSTEITSEFSNKVRNYEEMSLTIRSMIPVRDWGMRERVAKRPSVVLTTSGMLEGGPVHYYVKERKEDESSTLILTGYQVDGSEGRRLLEEGKMEIDGEDNWVTMKVNQLNFSAHVSRSGILKTIRDLNPREVVAVHGDRADEFADELDKVGIAAYSPEMGETIAF</sequence>
<evidence type="ECO:0000313" key="5">
    <source>
        <dbReference type="Proteomes" id="UP000278149"/>
    </source>
</evidence>
<evidence type="ECO:0000259" key="2">
    <source>
        <dbReference type="SMART" id="SM00849"/>
    </source>
</evidence>
<dbReference type="SMART" id="SM00849">
    <property type="entry name" value="Lactamase_B"/>
    <property type="match status" value="1"/>
</dbReference>
<evidence type="ECO:0000313" key="4">
    <source>
        <dbReference type="EMBL" id="RSN69044.1"/>
    </source>
</evidence>
<dbReference type="SMART" id="SM01027">
    <property type="entry name" value="Beta-Casp"/>
    <property type="match status" value="1"/>
</dbReference>
<dbReference type="CDD" id="cd16295">
    <property type="entry name" value="TTHA0252-CPSF-like_MBL-fold"/>
    <property type="match status" value="1"/>
</dbReference>
<dbReference type="Gene3D" id="3.60.15.10">
    <property type="entry name" value="Ribonuclease Z/Hydroxyacylglutathione hydrolase-like"/>
    <property type="match status" value="1"/>
</dbReference>
<evidence type="ECO:0000256" key="1">
    <source>
        <dbReference type="ARBA" id="ARBA00022801"/>
    </source>
</evidence>
<dbReference type="SUPFAM" id="SSF56281">
    <property type="entry name" value="Metallo-hydrolase/oxidoreductase"/>
    <property type="match status" value="1"/>
</dbReference>
<feature type="domain" description="Metallo-beta-lactamase" evidence="2">
    <location>
        <begin position="18"/>
        <end position="220"/>
    </location>
</feature>
<dbReference type="PANTHER" id="PTHR11203">
    <property type="entry name" value="CLEAVAGE AND POLYADENYLATION SPECIFICITY FACTOR FAMILY MEMBER"/>
    <property type="match status" value="1"/>
</dbReference>
<dbReference type="InterPro" id="IPR001279">
    <property type="entry name" value="Metallo-B-lactamas"/>
</dbReference>
<dbReference type="InterPro" id="IPR050698">
    <property type="entry name" value="MBL"/>
</dbReference>
<dbReference type="InterPro" id="IPR022712">
    <property type="entry name" value="Beta_Casp"/>
</dbReference>
<dbReference type="Proteomes" id="UP000278149">
    <property type="component" value="Unassembled WGS sequence"/>
</dbReference>
<comment type="caution">
    <text evidence="4">The sequence shown here is derived from an EMBL/GenBank/DDBJ whole genome shotgun (WGS) entry which is preliminary data.</text>
</comment>
<dbReference type="AlphaFoldDB" id="A0A3R9QYU6"/>
<name>A0A3R9QYU6_9CREN</name>